<dbReference type="PANTHER" id="PTHR42988:SF2">
    <property type="entry name" value="CYCLIC NUCLEOTIDE PHOSPHODIESTERASE CBUA0032-RELATED"/>
    <property type="match status" value="1"/>
</dbReference>
<evidence type="ECO:0000256" key="2">
    <source>
        <dbReference type="ARBA" id="ARBA00022801"/>
    </source>
</evidence>
<dbReference type="GO" id="GO:0046872">
    <property type="term" value="F:metal ion binding"/>
    <property type="evidence" value="ECO:0007669"/>
    <property type="project" value="UniProtKB-KW"/>
</dbReference>
<proteinExistence type="inferred from homology"/>
<dbReference type="SUPFAM" id="SSF56300">
    <property type="entry name" value="Metallo-dependent phosphatases"/>
    <property type="match status" value="1"/>
</dbReference>
<dbReference type="AlphaFoldDB" id="A0A159YY67"/>
<dbReference type="PANTHER" id="PTHR42988">
    <property type="entry name" value="PHOSPHOHYDROLASE"/>
    <property type="match status" value="1"/>
</dbReference>
<evidence type="ECO:0000259" key="5">
    <source>
        <dbReference type="Pfam" id="PF00149"/>
    </source>
</evidence>
<feature type="domain" description="Calcineurin-like phosphoesterase" evidence="5">
    <location>
        <begin position="3"/>
        <end position="189"/>
    </location>
</feature>
<dbReference type="InterPro" id="IPR029052">
    <property type="entry name" value="Metallo-depent_PP-like"/>
</dbReference>
<evidence type="ECO:0000313" key="7">
    <source>
        <dbReference type="Proteomes" id="UP000076128"/>
    </source>
</evidence>
<keyword evidence="2" id="KW-0378">Hydrolase</keyword>
<keyword evidence="1" id="KW-0479">Metal-binding</keyword>
<dbReference type="InterPro" id="IPR050884">
    <property type="entry name" value="CNP_phosphodiesterase-III"/>
</dbReference>
<evidence type="ECO:0000256" key="1">
    <source>
        <dbReference type="ARBA" id="ARBA00022723"/>
    </source>
</evidence>
<gene>
    <name evidence="6" type="ORF">AKL17_0124</name>
</gene>
<keyword evidence="3" id="KW-0408">Iron</keyword>
<dbReference type="Pfam" id="PF00149">
    <property type="entry name" value="Metallophos"/>
    <property type="match status" value="1"/>
</dbReference>
<dbReference type="RefSeq" id="WP_066808560.1">
    <property type="nucleotide sequence ID" value="NZ_CP012661.1"/>
</dbReference>
<organism evidence="6 7">
    <name type="scientific">Frigidibacter mobilis</name>
    <dbReference type="NCBI Taxonomy" id="1335048"/>
    <lineage>
        <taxon>Bacteria</taxon>
        <taxon>Pseudomonadati</taxon>
        <taxon>Pseudomonadota</taxon>
        <taxon>Alphaproteobacteria</taxon>
        <taxon>Rhodobacterales</taxon>
        <taxon>Paracoccaceae</taxon>
        <taxon>Frigidibacter</taxon>
    </lineage>
</organism>
<dbReference type="Gene3D" id="3.60.21.10">
    <property type="match status" value="1"/>
</dbReference>
<sequence length="271" mass="29581">MARLLHLSDLHFGRTRPELLQPLVDIAWQLKPDVTLISGDLTQRAREWQFEAAANLIADLPQPVLAVPGNHDIPLDRPLSRFLRSFAAYKADISPDLEPMLDLPGVRIVAVNTAWPFAWEHGKVRGRSLARAVQRLQEAPPGVLRVVMLHHPLIHPPGARKEPMPNGESAAHALSEAGADIVLSGHLHSWGAAADMLREGRRAMLQVSAGTGLSTRLRGEENDFNLIETLSPPPVHKLRVTRYVARTGGAGFTPGPTADFVEGEAGWCPAE</sequence>
<evidence type="ECO:0000256" key="3">
    <source>
        <dbReference type="ARBA" id="ARBA00023004"/>
    </source>
</evidence>
<name>A0A159YY67_9RHOB</name>
<accession>A0A159YY67</accession>
<evidence type="ECO:0000256" key="4">
    <source>
        <dbReference type="ARBA" id="ARBA00025742"/>
    </source>
</evidence>
<dbReference type="EMBL" id="CP012661">
    <property type="protein sequence ID" value="AMY67386.1"/>
    <property type="molecule type" value="Genomic_DNA"/>
</dbReference>
<keyword evidence="7" id="KW-1185">Reference proteome</keyword>
<dbReference type="STRING" id="1335048.AKL17_0124"/>
<dbReference type="InterPro" id="IPR004843">
    <property type="entry name" value="Calcineurin-like_PHP"/>
</dbReference>
<reference evidence="6 7" key="1">
    <citation type="submission" date="2015-09" db="EMBL/GenBank/DDBJ databases">
        <title>Complete genome sequence of Defluviimonas alba cai42t isolated from an oilfield in Xinjiang.</title>
        <authorList>
            <person name="Geng S."/>
            <person name="Pan X."/>
            <person name="Wu X."/>
        </authorList>
    </citation>
    <scope>NUCLEOTIDE SEQUENCE [LARGE SCALE GENOMIC DNA]</scope>
    <source>
        <strain evidence="7">cai42</strain>
    </source>
</reference>
<dbReference type="KEGG" id="daa:AKL17_0124"/>
<dbReference type="GO" id="GO:0016787">
    <property type="term" value="F:hydrolase activity"/>
    <property type="evidence" value="ECO:0007669"/>
    <property type="project" value="UniProtKB-KW"/>
</dbReference>
<dbReference type="OrthoDB" id="651281at2"/>
<comment type="similarity">
    <text evidence="4">Belongs to the cyclic nucleotide phosphodiesterase class-III family.</text>
</comment>
<protein>
    <submittedName>
        <fullName evidence="6">Metallophosphoesterase</fullName>
    </submittedName>
</protein>
<dbReference type="Proteomes" id="UP000076128">
    <property type="component" value="Chromosome"/>
</dbReference>
<evidence type="ECO:0000313" key="6">
    <source>
        <dbReference type="EMBL" id="AMY67386.1"/>
    </source>
</evidence>